<dbReference type="Pfam" id="PF16363">
    <property type="entry name" value="GDP_Man_Dehyd"/>
    <property type="match status" value="1"/>
</dbReference>
<dbReference type="Gene3D" id="3.40.50.720">
    <property type="entry name" value="NAD(P)-binding Rossmann-like Domain"/>
    <property type="match status" value="1"/>
</dbReference>
<evidence type="ECO:0000256" key="1">
    <source>
        <dbReference type="ARBA" id="ARBA00023027"/>
    </source>
</evidence>
<proteinExistence type="predicted"/>
<evidence type="ECO:0000259" key="2">
    <source>
        <dbReference type="Pfam" id="PF16363"/>
    </source>
</evidence>
<gene>
    <name evidence="3" type="ORF">A45J_1518</name>
</gene>
<name>A0A5J4L3B6_9ZZZZ</name>
<dbReference type="Gene3D" id="3.90.25.10">
    <property type="entry name" value="UDP-galactose 4-epimerase, domain 1"/>
    <property type="match status" value="1"/>
</dbReference>
<dbReference type="InterPro" id="IPR036291">
    <property type="entry name" value="NAD(P)-bd_dom_sf"/>
</dbReference>
<evidence type="ECO:0000313" key="3">
    <source>
        <dbReference type="EMBL" id="GER93762.1"/>
    </source>
</evidence>
<dbReference type="SUPFAM" id="SSF51735">
    <property type="entry name" value="NAD(P)-binding Rossmann-fold domains"/>
    <property type="match status" value="1"/>
</dbReference>
<feature type="domain" description="NAD(P)-binding" evidence="2">
    <location>
        <begin position="5"/>
        <end position="312"/>
    </location>
</feature>
<dbReference type="PANTHER" id="PTHR43574">
    <property type="entry name" value="EPIMERASE-RELATED"/>
    <property type="match status" value="1"/>
</dbReference>
<organism evidence="3">
    <name type="scientific">hot springs metagenome</name>
    <dbReference type="NCBI Taxonomy" id="433727"/>
    <lineage>
        <taxon>unclassified sequences</taxon>
        <taxon>metagenomes</taxon>
        <taxon>ecological metagenomes</taxon>
    </lineage>
</organism>
<accession>A0A5J4L3B6</accession>
<dbReference type="PRINTS" id="PR01713">
    <property type="entry name" value="NUCEPIMERASE"/>
</dbReference>
<dbReference type="AlphaFoldDB" id="A0A5J4L3B6"/>
<sequence length="330" mass="37306">MRNILVTGCCGFIGYKVSELLLEHGESVIGVDNINDYYDPKLKEWRLEKLKDKGQKSKGGFNFHICDIGDFNSVKTICSNYKIDAVINLAARAGVRASVEDPWAYLDTNLKGTLNLLECSKTYEIKKFVLASTSSVYGDNTKMPFSVGDNTDHALAPYSATKKGAEVMCYSYHYLYGIDITVFRYFTVYGPAGRPDMSIFKFIKNIDLCKPIPIFGNGKQKRDFTYIDDIADGTIKGLKNVGYEIFNLGNDRPVELMYVINMIEKKLGKKAEIQWLPLHPADIAATWADINSSKERLGWSPKTSIEDGIEQTVNWYIQNRDFVRNLKDAQ</sequence>
<keyword evidence="1" id="KW-0520">NAD</keyword>
<dbReference type="EMBL" id="BLAB01000001">
    <property type="protein sequence ID" value="GER93762.1"/>
    <property type="molecule type" value="Genomic_DNA"/>
</dbReference>
<reference evidence="3" key="1">
    <citation type="submission" date="2019-10" db="EMBL/GenBank/DDBJ databases">
        <title>Metagenomic sequencing of thiosulfate-disproportionating enrichment culture.</title>
        <authorList>
            <person name="Umezawa K."/>
            <person name="Kojima H."/>
            <person name="Fukui M."/>
        </authorList>
    </citation>
    <scope>NUCLEOTIDE SEQUENCE</scope>
    <source>
        <strain evidence="3">45J</strain>
    </source>
</reference>
<dbReference type="InterPro" id="IPR016040">
    <property type="entry name" value="NAD(P)-bd_dom"/>
</dbReference>
<protein>
    <submittedName>
        <fullName evidence="3">Nucleotide sugar epimerase</fullName>
    </submittedName>
</protein>
<comment type="caution">
    <text evidence="3">The sequence shown here is derived from an EMBL/GenBank/DDBJ whole genome shotgun (WGS) entry which is preliminary data.</text>
</comment>